<name>A0A5E7B9I6_PSEFL</name>
<dbReference type="AlphaFoldDB" id="A0A5E7B9I6"/>
<dbReference type="Proteomes" id="UP000325375">
    <property type="component" value="Unassembled WGS sequence"/>
</dbReference>
<gene>
    <name evidence="2" type="ORF">PS718_01639</name>
</gene>
<evidence type="ECO:0000313" key="2">
    <source>
        <dbReference type="EMBL" id="VVN87845.1"/>
    </source>
</evidence>
<evidence type="ECO:0000256" key="1">
    <source>
        <dbReference type="SAM" id="MobiDB-lite"/>
    </source>
</evidence>
<evidence type="ECO:0000313" key="3">
    <source>
        <dbReference type="Proteomes" id="UP000325375"/>
    </source>
</evidence>
<proteinExistence type="predicted"/>
<organism evidence="2 3">
    <name type="scientific">Pseudomonas fluorescens</name>
    <dbReference type="NCBI Taxonomy" id="294"/>
    <lineage>
        <taxon>Bacteria</taxon>
        <taxon>Pseudomonadati</taxon>
        <taxon>Pseudomonadota</taxon>
        <taxon>Gammaproteobacteria</taxon>
        <taxon>Pseudomonadales</taxon>
        <taxon>Pseudomonadaceae</taxon>
        <taxon>Pseudomonas</taxon>
    </lineage>
</organism>
<dbReference type="EMBL" id="CABVHX010000005">
    <property type="protein sequence ID" value="VVN87845.1"/>
    <property type="molecule type" value="Genomic_DNA"/>
</dbReference>
<accession>A0A5E7B9I6</accession>
<feature type="region of interest" description="Disordered" evidence="1">
    <location>
        <begin position="154"/>
        <end position="184"/>
    </location>
</feature>
<protein>
    <submittedName>
        <fullName evidence="2">Uncharacterized protein</fullName>
    </submittedName>
</protein>
<sequence length="184" mass="20554">MQRPERASLLGYRMTFILKKKDPLDAVSTRWIEPAPGLRLQIGSSARPGYTSDYRQIQRHLEFASRQMGVGTEEFDILKKSSVEIPDPDILFVELACKHLILDWEGVAEAEDPDAPAPYTPERGVVLIEQMPEVYFLALNAANDIALRHKEQVAETVEKPLPPTAGQPSGRARKTSAKEKSTKS</sequence>
<reference evidence="2 3" key="1">
    <citation type="submission" date="2019-09" db="EMBL/GenBank/DDBJ databases">
        <authorList>
            <person name="Chandra G."/>
            <person name="Truman W A."/>
        </authorList>
    </citation>
    <scope>NUCLEOTIDE SEQUENCE [LARGE SCALE GENOMIC DNA]</scope>
    <source>
        <strain evidence="2">PS718</strain>
    </source>
</reference>